<evidence type="ECO:0000259" key="1">
    <source>
        <dbReference type="Pfam" id="PF00004"/>
    </source>
</evidence>
<organism evidence="2 3">
    <name type="scientific">Colletotrichum noveboracense</name>
    <dbReference type="NCBI Taxonomy" id="2664923"/>
    <lineage>
        <taxon>Eukaryota</taxon>
        <taxon>Fungi</taxon>
        <taxon>Dikarya</taxon>
        <taxon>Ascomycota</taxon>
        <taxon>Pezizomycotina</taxon>
        <taxon>Sordariomycetes</taxon>
        <taxon>Hypocreomycetidae</taxon>
        <taxon>Glomerellales</taxon>
        <taxon>Glomerellaceae</taxon>
        <taxon>Colletotrichum</taxon>
        <taxon>Colletotrichum gloeosporioides species complex</taxon>
    </lineage>
</organism>
<dbReference type="EMBL" id="CAMGZC010001334">
    <property type="protein sequence ID" value="CAI0652424.1"/>
    <property type="molecule type" value="Genomic_DNA"/>
</dbReference>
<reference evidence="2" key="1">
    <citation type="submission" date="2022-08" db="EMBL/GenBank/DDBJ databases">
        <authorList>
            <person name="Giroux E."/>
            <person name="Giroux E."/>
        </authorList>
    </citation>
    <scope>NUCLEOTIDE SEQUENCE</scope>
    <source>
        <strain evidence="2">H1091258</strain>
    </source>
</reference>
<dbReference type="SUPFAM" id="SSF52540">
    <property type="entry name" value="P-loop containing nucleoside triphosphate hydrolases"/>
    <property type="match status" value="1"/>
</dbReference>
<name>A0A9W4WHG4_9PEZI</name>
<sequence>MWEIESNLRLIFKRMQRWGAILLFDEADTFMAKRSEDNIERNALVSILLRMLEYQSGILFLTTNRVDDFDTAFFSRIHVRLEFDKPGAPQRTLIWSYLAEKDGYNISQEEFAKLGNLPMDGRRIKNVLRVASLLCRSRDAAGKTTIDDVKNSLRISAGDPNDEGVEEAIQDFCGR</sequence>
<evidence type="ECO:0000313" key="3">
    <source>
        <dbReference type="Proteomes" id="UP001152533"/>
    </source>
</evidence>
<dbReference type="Pfam" id="PF00004">
    <property type="entry name" value="AAA"/>
    <property type="match status" value="1"/>
</dbReference>
<feature type="domain" description="ATPase AAA-type core" evidence="1">
    <location>
        <begin position="5"/>
        <end position="84"/>
    </location>
</feature>
<dbReference type="GO" id="GO:0005524">
    <property type="term" value="F:ATP binding"/>
    <property type="evidence" value="ECO:0007669"/>
    <property type="project" value="InterPro"/>
</dbReference>
<comment type="caution">
    <text evidence="2">The sequence shown here is derived from an EMBL/GenBank/DDBJ whole genome shotgun (WGS) entry which is preliminary data.</text>
</comment>
<keyword evidence="3" id="KW-1185">Reference proteome</keyword>
<dbReference type="Proteomes" id="UP001152533">
    <property type="component" value="Unassembled WGS sequence"/>
</dbReference>
<dbReference type="InterPro" id="IPR027417">
    <property type="entry name" value="P-loop_NTPase"/>
</dbReference>
<gene>
    <name evidence="2" type="ORF">CGXH109_LOCUS116751</name>
</gene>
<dbReference type="InterPro" id="IPR003959">
    <property type="entry name" value="ATPase_AAA_core"/>
</dbReference>
<dbReference type="AlphaFoldDB" id="A0A9W4WHG4"/>
<protein>
    <recommendedName>
        <fullName evidence="1">ATPase AAA-type core domain-containing protein</fullName>
    </recommendedName>
</protein>
<dbReference type="Gene3D" id="3.40.50.300">
    <property type="entry name" value="P-loop containing nucleotide triphosphate hydrolases"/>
    <property type="match status" value="1"/>
</dbReference>
<evidence type="ECO:0000313" key="2">
    <source>
        <dbReference type="EMBL" id="CAI0652424.1"/>
    </source>
</evidence>
<dbReference type="GO" id="GO:0016887">
    <property type="term" value="F:ATP hydrolysis activity"/>
    <property type="evidence" value="ECO:0007669"/>
    <property type="project" value="InterPro"/>
</dbReference>
<accession>A0A9W4WHG4</accession>
<dbReference type="PANTHER" id="PTHR46411:SF3">
    <property type="entry name" value="AAA+ ATPASE DOMAIN-CONTAINING PROTEIN"/>
    <property type="match status" value="1"/>
</dbReference>
<dbReference type="PANTHER" id="PTHR46411">
    <property type="entry name" value="FAMILY ATPASE, PUTATIVE-RELATED"/>
    <property type="match status" value="1"/>
</dbReference>
<proteinExistence type="predicted"/>